<protein>
    <submittedName>
        <fullName evidence="1">Uncharacterized protein</fullName>
    </submittedName>
</protein>
<evidence type="ECO:0000313" key="1">
    <source>
        <dbReference type="EMBL" id="SIT04452.1"/>
    </source>
</evidence>
<evidence type="ECO:0000313" key="2">
    <source>
        <dbReference type="Proteomes" id="UP000186917"/>
    </source>
</evidence>
<dbReference type="KEGG" id="fln:FLA_3791"/>
<organism evidence="1 2">
    <name type="scientific">Filimonas lacunae</name>
    <dbReference type="NCBI Taxonomy" id="477680"/>
    <lineage>
        <taxon>Bacteria</taxon>
        <taxon>Pseudomonadati</taxon>
        <taxon>Bacteroidota</taxon>
        <taxon>Chitinophagia</taxon>
        <taxon>Chitinophagales</taxon>
        <taxon>Chitinophagaceae</taxon>
        <taxon>Filimonas</taxon>
    </lineage>
</organism>
<dbReference type="RefSeq" id="WP_076378761.1">
    <property type="nucleotide sequence ID" value="NZ_AP017422.1"/>
</dbReference>
<dbReference type="EMBL" id="FTOR01000003">
    <property type="protein sequence ID" value="SIT04452.1"/>
    <property type="molecule type" value="Genomic_DNA"/>
</dbReference>
<gene>
    <name evidence="1" type="ORF">SAMN05421788_103110</name>
</gene>
<dbReference type="Proteomes" id="UP000186917">
    <property type="component" value="Unassembled WGS sequence"/>
</dbReference>
<dbReference type="OrthoDB" id="9838863at2"/>
<sequence>MEIEFLRLNSLVDNSIGIPYSYYVGYIYTYYLQKLQLEYYSFIVINHIDDDLNEGLFLDTGIKGEIGMNVRMPFQKPFDSLEEVERSIFRLNVIHEAMLKLANNDSRFSVEVLEQIKSEILRANFIVDIPYWVSSNKKKKEIIGAVIVNPKEREYTFYFVIAENGIEKQRTYLQSMEVNDFYIDTIHFDGAWQKNGSFFLVNTRTGQEFNLGL</sequence>
<dbReference type="AlphaFoldDB" id="A0A173MJT7"/>
<reference evidence="2" key="1">
    <citation type="submission" date="2017-01" db="EMBL/GenBank/DDBJ databases">
        <authorList>
            <person name="Varghese N."/>
            <person name="Submissions S."/>
        </authorList>
    </citation>
    <scope>NUCLEOTIDE SEQUENCE [LARGE SCALE GENOMIC DNA]</scope>
    <source>
        <strain evidence="2">DSM 21054</strain>
    </source>
</reference>
<proteinExistence type="predicted"/>
<keyword evidence="2" id="KW-1185">Reference proteome</keyword>
<accession>A0A173MJT7</accession>
<name>A0A173MJT7_9BACT</name>